<comment type="subcellular location">
    <subcellularLocation>
        <location evidence="1">Cell membrane</location>
        <topology evidence="1">Multi-pass membrane protein</topology>
    </subcellularLocation>
</comment>
<dbReference type="GO" id="GO:0005886">
    <property type="term" value="C:plasma membrane"/>
    <property type="evidence" value="ECO:0007669"/>
    <property type="project" value="UniProtKB-SubCell"/>
</dbReference>
<keyword evidence="2" id="KW-1003">Cell membrane</keyword>
<evidence type="ECO:0000259" key="8">
    <source>
        <dbReference type="Pfam" id="PF02687"/>
    </source>
</evidence>
<evidence type="ECO:0000313" key="10">
    <source>
        <dbReference type="EMBL" id="MBL4933982.1"/>
    </source>
</evidence>
<feature type="transmembrane region" description="Helical" evidence="7">
    <location>
        <begin position="385"/>
        <end position="408"/>
    </location>
</feature>
<feature type="transmembrane region" description="Helical" evidence="7">
    <location>
        <begin position="300"/>
        <end position="320"/>
    </location>
</feature>
<keyword evidence="3 7" id="KW-0812">Transmembrane</keyword>
<protein>
    <submittedName>
        <fullName evidence="10">ABC transporter permease</fullName>
    </submittedName>
</protein>
<dbReference type="EMBL" id="JAESWA010000029">
    <property type="protein sequence ID" value="MBL4933982.1"/>
    <property type="molecule type" value="Genomic_DNA"/>
</dbReference>
<feature type="domain" description="ABC3 transporter permease C-terminal" evidence="8">
    <location>
        <begin position="304"/>
        <end position="419"/>
    </location>
</feature>
<dbReference type="PANTHER" id="PTHR30572">
    <property type="entry name" value="MEMBRANE COMPONENT OF TRANSPORTER-RELATED"/>
    <property type="match status" value="1"/>
</dbReference>
<evidence type="ECO:0000313" key="11">
    <source>
        <dbReference type="Proteomes" id="UP000623681"/>
    </source>
</evidence>
<gene>
    <name evidence="10" type="ORF">JK634_19525</name>
</gene>
<name>A0A937FK54_9CLOT</name>
<sequence>MKFTDGIKMAFSDIRRRKLRSFLTIVAISVGSLLLMAMLGLGDTLAKQVENMFSTFSDTQEITVFNIKPSAAGSVSINVGVQDKNAAGQKRETKNITTEDLDKISKISGVEYVKAILETKLTGVTIEGSSVQNKGVTLRGYNFNYYKSFKSDLAYGNDFSNDKNEIIVGEKYLKAIGIDNGEDVLGKEITLKVDAPVINGVAVRQSFSTKGKIVGVLKESSDEKRNIICSQQVAEEVLNYYSEKTDYFKETGYPSLVVRAKTLDDVKTINDEVRNKVGFETFTMAELSQKMAAATKSFKLIFSVAGVIVILVASIGLINTMNMSIQEKKKTIGIMKAVGASRRAIKNIFLVQAALLGILGAILGCAVAAIITVVLNSYVLKETQAVLSLVNLGICFGITFVISTISGLMPASKASKMNVVEIISYE</sequence>
<evidence type="ECO:0000256" key="3">
    <source>
        <dbReference type="ARBA" id="ARBA00022692"/>
    </source>
</evidence>
<organism evidence="10 11">
    <name type="scientific">Clostridium paridis</name>
    <dbReference type="NCBI Taxonomy" id="2803863"/>
    <lineage>
        <taxon>Bacteria</taxon>
        <taxon>Bacillati</taxon>
        <taxon>Bacillota</taxon>
        <taxon>Clostridia</taxon>
        <taxon>Eubacteriales</taxon>
        <taxon>Clostridiaceae</taxon>
        <taxon>Clostridium</taxon>
    </lineage>
</organism>
<keyword evidence="4 7" id="KW-1133">Transmembrane helix</keyword>
<feature type="transmembrane region" description="Helical" evidence="7">
    <location>
        <begin position="21"/>
        <end position="42"/>
    </location>
</feature>
<dbReference type="GO" id="GO:0022857">
    <property type="term" value="F:transmembrane transporter activity"/>
    <property type="evidence" value="ECO:0007669"/>
    <property type="project" value="TreeGrafter"/>
</dbReference>
<dbReference type="InterPro" id="IPR003838">
    <property type="entry name" value="ABC3_permease_C"/>
</dbReference>
<dbReference type="InterPro" id="IPR050250">
    <property type="entry name" value="Macrolide_Exporter_MacB"/>
</dbReference>
<dbReference type="AlphaFoldDB" id="A0A937FK54"/>
<accession>A0A937FK54</accession>
<evidence type="ECO:0000256" key="4">
    <source>
        <dbReference type="ARBA" id="ARBA00022989"/>
    </source>
</evidence>
<evidence type="ECO:0000256" key="6">
    <source>
        <dbReference type="ARBA" id="ARBA00038076"/>
    </source>
</evidence>
<reference evidence="10" key="1">
    <citation type="submission" date="2021-01" db="EMBL/GenBank/DDBJ databases">
        <title>Genome public.</title>
        <authorList>
            <person name="Liu C."/>
            <person name="Sun Q."/>
        </authorList>
    </citation>
    <scope>NUCLEOTIDE SEQUENCE</scope>
    <source>
        <strain evidence="10">YIM B02565</strain>
    </source>
</reference>
<dbReference type="Proteomes" id="UP000623681">
    <property type="component" value="Unassembled WGS sequence"/>
</dbReference>
<dbReference type="RefSeq" id="WP_202769444.1">
    <property type="nucleotide sequence ID" value="NZ_JAESWA010000029.1"/>
</dbReference>
<dbReference type="InterPro" id="IPR025857">
    <property type="entry name" value="MacB_PCD"/>
</dbReference>
<feature type="domain" description="MacB-like periplasmic core" evidence="9">
    <location>
        <begin position="21"/>
        <end position="275"/>
    </location>
</feature>
<evidence type="ECO:0000259" key="9">
    <source>
        <dbReference type="Pfam" id="PF12704"/>
    </source>
</evidence>
<feature type="transmembrane region" description="Helical" evidence="7">
    <location>
        <begin position="349"/>
        <end position="379"/>
    </location>
</feature>
<keyword evidence="5 7" id="KW-0472">Membrane</keyword>
<proteinExistence type="inferred from homology"/>
<dbReference type="Pfam" id="PF02687">
    <property type="entry name" value="FtsX"/>
    <property type="match status" value="1"/>
</dbReference>
<evidence type="ECO:0000256" key="1">
    <source>
        <dbReference type="ARBA" id="ARBA00004651"/>
    </source>
</evidence>
<evidence type="ECO:0000256" key="5">
    <source>
        <dbReference type="ARBA" id="ARBA00023136"/>
    </source>
</evidence>
<evidence type="ECO:0000256" key="2">
    <source>
        <dbReference type="ARBA" id="ARBA00022475"/>
    </source>
</evidence>
<comment type="caution">
    <text evidence="10">The sequence shown here is derived from an EMBL/GenBank/DDBJ whole genome shotgun (WGS) entry which is preliminary data.</text>
</comment>
<dbReference type="PANTHER" id="PTHR30572:SF4">
    <property type="entry name" value="ABC TRANSPORTER PERMEASE YTRF"/>
    <property type="match status" value="1"/>
</dbReference>
<comment type="similarity">
    <text evidence="6">Belongs to the ABC-4 integral membrane protein family.</text>
</comment>
<keyword evidence="11" id="KW-1185">Reference proteome</keyword>
<dbReference type="Pfam" id="PF12704">
    <property type="entry name" value="MacB_PCD"/>
    <property type="match status" value="1"/>
</dbReference>
<evidence type="ECO:0000256" key="7">
    <source>
        <dbReference type="SAM" id="Phobius"/>
    </source>
</evidence>